<dbReference type="PANTHER" id="PTHR34220">
    <property type="entry name" value="SENSOR HISTIDINE KINASE YPDA"/>
    <property type="match status" value="1"/>
</dbReference>
<keyword evidence="1" id="KW-1133">Transmembrane helix</keyword>
<evidence type="ECO:0000313" key="3">
    <source>
        <dbReference type="EMBL" id="GAA4496450.1"/>
    </source>
</evidence>
<keyword evidence="4" id="KW-1185">Reference proteome</keyword>
<dbReference type="InterPro" id="IPR050640">
    <property type="entry name" value="Bact_2-comp_sensor_kinase"/>
</dbReference>
<dbReference type="InterPro" id="IPR010559">
    <property type="entry name" value="Sig_transdc_His_kin_internal"/>
</dbReference>
<comment type="caution">
    <text evidence="3">The sequence shown here is derived from an EMBL/GenBank/DDBJ whole genome shotgun (WGS) entry which is preliminary data.</text>
</comment>
<feature type="transmembrane region" description="Helical" evidence="1">
    <location>
        <begin position="80"/>
        <end position="107"/>
    </location>
</feature>
<feature type="transmembrane region" description="Helical" evidence="1">
    <location>
        <begin position="37"/>
        <end position="59"/>
    </location>
</feature>
<dbReference type="Gene3D" id="3.30.565.10">
    <property type="entry name" value="Histidine kinase-like ATPase, C-terminal domain"/>
    <property type="match status" value="1"/>
</dbReference>
<feature type="transmembrane region" description="Helical" evidence="1">
    <location>
        <begin position="119"/>
        <end position="141"/>
    </location>
</feature>
<keyword evidence="3" id="KW-0418">Kinase</keyword>
<dbReference type="InterPro" id="IPR036890">
    <property type="entry name" value="HATPase_C_sf"/>
</dbReference>
<dbReference type="Proteomes" id="UP001501243">
    <property type="component" value="Unassembled WGS sequence"/>
</dbReference>
<dbReference type="SUPFAM" id="SSF55874">
    <property type="entry name" value="ATPase domain of HSP90 chaperone/DNA topoisomerase II/histidine kinase"/>
    <property type="match status" value="1"/>
</dbReference>
<feature type="transmembrane region" description="Helical" evidence="1">
    <location>
        <begin position="12"/>
        <end position="31"/>
    </location>
</feature>
<dbReference type="RefSeq" id="WP_208132292.1">
    <property type="nucleotide sequence ID" value="NZ_BAABGQ010000005.1"/>
</dbReference>
<keyword evidence="3" id="KW-0808">Transferase</keyword>
<dbReference type="GO" id="GO:0016301">
    <property type="term" value="F:kinase activity"/>
    <property type="evidence" value="ECO:0007669"/>
    <property type="project" value="UniProtKB-KW"/>
</dbReference>
<keyword evidence="1" id="KW-0472">Membrane</keyword>
<evidence type="ECO:0000256" key="1">
    <source>
        <dbReference type="SAM" id="Phobius"/>
    </source>
</evidence>
<organism evidence="3 4">
    <name type="scientific">Hymenobacter ginsengisoli</name>
    <dbReference type="NCBI Taxonomy" id="1051626"/>
    <lineage>
        <taxon>Bacteria</taxon>
        <taxon>Pseudomonadati</taxon>
        <taxon>Bacteroidota</taxon>
        <taxon>Cytophagia</taxon>
        <taxon>Cytophagales</taxon>
        <taxon>Hymenobacteraceae</taxon>
        <taxon>Hymenobacter</taxon>
    </lineage>
</organism>
<keyword evidence="1" id="KW-0812">Transmembrane</keyword>
<accession>A0ABP8Q2A4</accession>
<proteinExistence type="predicted"/>
<gene>
    <name evidence="3" type="ORF">GCM10023172_09750</name>
</gene>
<protein>
    <submittedName>
        <fullName evidence="3">Histidine kinase</fullName>
    </submittedName>
</protein>
<evidence type="ECO:0000259" key="2">
    <source>
        <dbReference type="Pfam" id="PF06580"/>
    </source>
</evidence>
<name>A0ABP8Q2A4_9BACT</name>
<sequence>MSASLTNRPRLYWTLQLTGWGLWDLSGIALVSIFGKFAWLLVVIESIVAVTFLGLSHGLRLWARRHGWARLPLLRLLPRLVAAIAAVVVIGLIIVGVVTIGVLWLWFPKELGGGFPWVQYVGYAINLSFAMGLWSAIYFGLHYLDHYRSAEVDRWKLAAAAREAELQTLQAQLNPHFLFNGLNNIRALVMEDPARARTMMTHLAELLRYTMQRNGTAQVPLATELDIVENYLQIEAMQLEERLHYTLDVAPEALPVRLPPMTLQLLVENAIKHGLAPRPAGGRLALGAQFAADGSLHIAVRNTGHYAPAPGHPGVGVRNVQERLGLLFGPAATFRIGPDPLLADTVLAELRLPVATTQPAIHERLTY</sequence>
<dbReference type="EMBL" id="BAABGQ010000005">
    <property type="protein sequence ID" value="GAA4496450.1"/>
    <property type="molecule type" value="Genomic_DNA"/>
</dbReference>
<evidence type="ECO:0000313" key="4">
    <source>
        <dbReference type="Proteomes" id="UP001501243"/>
    </source>
</evidence>
<dbReference type="Pfam" id="PF06580">
    <property type="entry name" value="His_kinase"/>
    <property type="match status" value="1"/>
</dbReference>
<dbReference type="PANTHER" id="PTHR34220:SF7">
    <property type="entry name" value="SENSOR HISTIDINE KINASE YPDA"/>
    <property type="match status" value="1"/>
</dbReference>
<feature type="domain" description="Signal transduction histidine kinase internal region" evidence="2">
    <location>
        <begin position="164"/>
        <end position="243"/>
    </location>
</feature>
<reference evidence="4" key="1">
    <citation type="journal article" date="2019" name="Int. J. Syst. Evol. Microbiol.">
        <title>The Global Catalogue of Microorganisms (GCM) 10K type strain sequencing project: providing services to taxonomists for standard genome sequencing and annotation.</title>
        <authorList>
            <consortium name="The Broad Institute Genomics Platform"/>
            <consortium name="The Broad Institute Genome Sequencing Center for Infectious Disease"/>
            <person name="Wu L."/>
            <person name="Ma J."/>
        </authorList>
    </citation>
    <scope>NUCLEOTIDE SEQUENCE [LARGE SCALE GENOMIC DNA]</scope>
    <source>
        <strain evidence="4">JCM 17841</strain>
    </source>
</reference>